<reference evidence="2 3" key="1">
    <citation type="submission" date="2018-07" db="EMBL/GenBank/DDBJ databases">
        <title>Whole genome Sequencing of Pseudoxanthomonas gei KCTC 32298 (T).</title>
        <authorList>
            <person name="Kumar S."/>
            <person name="Bansal K."/>
            <person name="Kaur A."/>
            <person name="Patil P."/>
            <person name="Sharma S."/>
            <person name="Patil P.B."/>
        </authorList>
    </citation>
    <scope>NUCLEOTIDE SEQUENCE [LARGE SCALE GENOMIC DNA]</scope>
    <source>
        <strain evidence="2 3">KCTC 32298</strain>
    </source>
</reference>
<evidence type="ECO:0008006" key="4">
    <source>
        <dbReference type="Google" id="ProtNLM"/>
    </source>
</evidence>
<protein>
    <recommendedName>
        <fullName evidence="4">Transmembrane protein</fullName>
    </recommendedName>
</protein>
<feature type="transmembrane region" description="Helical" evidence="1">
    <location>
        <begin position="12"/>
        <end position="34"/>
    </location>
</feature>
<keyword evidence="1" id="KW-0812">Transmembrane</keyword>
<dbReference type="EMBL" id="QOVG01000009">
    <property type="protein sequence ID" value="NDK39743.1"/>
    <property type="molecule type" value="Genomic_DNA"/>
</dbReference>
<keyword evidence="1" id="KW-0472">Membrane</keyword>
<comment type="caution">
    <text evidence="2">The sequence shown here is derived from an EMBL/GenBank/DDBJ whole genome shotgun (WGS) entry which is preliminary data.</text>
</comment>
<accession>A0ABX0AKH9</accession>
<feature type="transmembrane region" description="Helical" evidence="1">
    <location>
        <begin position="88"/>
        <end position="105"/>
    </location>
</feature>
<evidence type="ECO:0000256" key="1">
    <source>
        <dbReference type="SAM" id="Phobius"/>
    </source>
</evidence>
<proteinExistence type="predicted"/>
<organism evidence="2 3">
    <name type="scientific">Pseudoxanthomonas gei</name>
    <dbReference type="NCBI Taxonomy" id="1383030"/>
    <lineage>
        <taxon>Bacteria</taxon>
        <taxon>Pseudomonadati</taxon>
        <taxon>Pseudomonadota</taxon>
        <taxon>Gammaproteobacteria</taxon>
        <taxon>Lysobacterales</taxon>
        <taxon>Lysobacteraceae</taxon>
        <taxon>Pseudoxanthomonas</taxon>
    </lineage>
</organism>
<name>A0ABX0AKH9_9GAMM</name>
<dbReference type="RefSeq" id="WP_162350371.1">
    <property type="nucleotide sequence ID" value="NZ_QOVG01000009.1"/>
</dbReference>
<sequence>MSPRLKARDTTATYCRSYLVTLGLAFAVCGLAGLLLDGGAITTWPWWGFALIALFLLGGIGLILLGLLGPSGRMEDWAEVSSRHEASLIIMVLAYPVYLVLSLFYERPVAR</sequence>
<feature type="transmembrane region" description="Helical" evidence="1">
    <location>
        <begin position="46"/>
        <end position="68"/>
    </location>
</feature>
<keyword evidence="1" id="KW-1133">Transmembrane helix</keyword>
<dbReference type="Proteomes" id="UP001429354">
    <property type="component" value="Unassembled WGS sequence"/>
</dbReference>
<evidence type="ECO:0000313" key="2">
    <source>
        <dbReference type="EMBL" id="NDK39743.1"/>
    </source>
</evidence>
<keyword evidence="3" id="KW-1185">Reference proteome</keyword>
<evidence type="ECO:0000313" key="3">
    <source>
        <dbReference type="Proteomes" id="UP001429354"/>
    </source>
</evidence>
<gene>
    <name evidence="2" type="ORF">DT603_12910</name>
</gene>